<feature type="transmembrane region" description="Helical" evidence="6">
    <location>
        <begin position="71"/>
        <end position="89"/>
    </location>
</feature>
<sequence length="445" mass="52443">MTLVELICLSLVCFISIIFITFLFYRDFFRVRLNFNMLFSLLYLLTFYLGFPLTCILMLKFDTVVIAVDYLLYAQLAAIVFYIIYYIVYKTSFLSFIYNKKNVLFNMNKTETYLTCMLLIIVAFFTIIVFFIKNGFLLFKLEKYSLIFSNQVSYVGLKRFFYFFIPAMLIVYFLQATKKRWFFFLISTIVFGFLSYVIVGGTRANIIISFALFLFIGVIRGWIKLWTLIIALVVCVSGMFWLALKRYGIDIGDKKIFYTLLYLTRDTFSPWENLALILSYYNKIDFQGISPIIHDFYVFIPSWIWPDRPDVILNSTNYFTRKILNNYSGLSISPTLIGSLIIMGGFLSIPFGAIVVGLIIKWFDFIYYKSLKELNRYKSAILQSFCFGSIFNIIILIREGIDSFVSRFFFFCIIFWFCLILSKLLYWFFENTGFICIKTVSNLKN</sequence>
<keyword evidence="5 6" id="KW-0472">Membrane</keyword>
<dbReference type="EMBL" id="CVRF01000002">
    <property type="protein sequence ID" value="CRK85745.1"/>
    <property type="molecule type" value="Genomic_DNA"/>
</dbReference>
<accession>A0A0M6W9T6</accession>
<protein>
    <submittedName>
        <fullName evidence="7">Putative ECA polymerase</fullName>
    </submittedName>
</protein>
<dbReference type="Pfam" id="PF06899">
    <property type="entry name" value="WzyE"/>
    <property type="match status" value="1"/>
</dbReference>
<dbReference type="AlphaFoldDB" id="A0A0M6W9T6"/>
<organism evidence="7 8">
    <name type="scientific">Candidatus Providencia siddallii</name>
    <dbReference type="NCBI Taxonomy" id="1715285"/>
    <lineage>
        <taxon>Bacteria</taxon>
        <taxon>Pseudomonadati</taxon>
        <taxon>Pseudomonadota</taxon>
        <taxon>Gammaproteobacteria</taxon>
        <taxon>Enterobacterales</taxon>
        <taxon>Morganellaceae</taxon>
        <taxon>Providencia</taxon>
    </lineage>
</organism>
<dbReference type="GO" id="GO:0016020">
    <property type="term" value="C:membrane"/>
    <property type="evidence" value="ECO:0007669"/>
    <property type="project" value="InterPro"/>
</dbReference>
<feature type="transmembrane region" description="Helical" evidence="6">
    <location>
        <begin position="336"/>
        <end position="360"/>
    </location>
</feature>
<name>A0A0M6W9T6_9GAMM</name>
<feature type="transmembrane region" description="Helical" evidence="6">
    <location>
        <begin position="6"/>
        <end position="25"/>
    </location>
</feature>
<feature type="transmembrane region" description="Helical" evidence="6">
    <location>
        <begin position="404"/>
        <end position="429"/>
    </location>
</feature>
<feature type="transmembrane region" description="Helical" evidence="6">
    <location>
        <begin position="380"/>
        <end position="398"/>
    </location>
</feature>
<feature type="transmembrane region" description="Helical" evidence="6">
    <location>
        <begin position="152"/>
        <end position="174"/>
    </location>
</feature>
<evidence type="ECO:0000256" key="4">
    <source>
        <dbReference type="ARBA" id="ARBA00022989"/>
    </source>
</evidence>
<feature type="transmembrane region" description="Helical" evidence="6">
    <location>
        <begin position="205"/>
        <end position="223"/>
    </location>
</feature>
<evidence type="ECO:0000256" key="3">
    <source>
        <dbReference type="ARBA" id="ARBA00022692"/>
    </source>
</evidence>
<keyword evidence="1" id="KW-1003">Cell membrane</keyword>
<keyword evidence="4 6" id="KW-1133">Transmembrane helix</keyword>
<evidence type="ECO:0000256" key="1">
    <source>
        <dbReference type="ARBA" id="ARBA00022475"/>
    </source>
</evidence>
<feature type="transmembrane region" description="Helical" evidence="6">
    <location>
        <begin position="181"/>
        <end position="199"/>
    </location>
</feature>
<keyword evidence="3 6" id="KW-0812">Transmembrane</keyword>
<dbReference type="STRING" id="1715285.SOFFGTOCOR_0319"/>
<gene>
    <name evidence="7" type="primary">wzyE</name>
    <name evidence="7" type="ORF">SOFFGTOCOR_0319</name>
</gene>
<dbReference type="NCBIfam" id="NF002820">
    <property type="entry name" value="PRK02975.1"/>
    <property type="match status" value="1"/>
</dbReference>
<evidence type="ECO:0000313" key="7">
    <source>
        <dbReference type="EMBL" id="CRK85745.1"/>
    </source>
</evidence>
<proteinExistence type="predicted"/>
<dbReference type="InterPro" id="IPR010691">
    <property type="entry name" value="WzyE"/>
</dbReference>
<evidence type="ECO:0000256" key="2">
    <source>
        <dbReference type="ARBA" id="ARBA00022519"/>
    </source>
</evidence>
<feature type="transmembrane region" description="Helical" evidence="6">
    <location>
        <begin position="110"/>
        <end position="132"/>
    </location>
</feature>
<dbReference type="Proteomes" id="UP000242301">
    <property type="component" value="Unassembled WGS sequence"/>
</dbReference>
<reference evidence="8" key="1">
    <citation type="submission" date="2015-05" db="EMBL/GenBank/DDBJ databases">
        <authorList>
            <person name="Manzano-Marin A."/>
        </authorList>
    </citation>
    <scope>NUCLEOTIDE SEQUENCE [LARGE SCALE GENOMIC DNA]</scope>
    <source>
        <strain evidence="8">officinalis</strain>
    </source>
</reference>
<feature type="transmembrane region" description="Helical" evidence="6">
    <location>
        <begin position="228"/>
        <end position="244"/>
    </location>
</feature>
<evidence type="ECO:0000256" key="6">
    <source>
        <dbReference type="SAM" id="Phobius"/>
    </source>
</evidence>
<keyword evidence="8" id="KW-1185">Reference proteome</keyword>
<keyword evidence="2" id="KW-0997">Cell inner membrane</keyword>
<feature type="transmembrane region" description="Helical" evidence="6">
    <location>
        <begin position="37"/>
        <end position="59"/>
    </location>
</feature>
<evidence type="ECO:0000256" key="5">
    <source>
        <dbReference type="ARBA" id="ARBA00023136"/>
    </source>
</evidence>
<dbReference type="GO" id="GO:0009246">
    <property type="term" value="P:enterobacterial common antigen biosynthetic process"/>
    <property type="evidence" value="ECO:0007669"/>
    <property type="project" value="InterPro"/>
</dbReference>
<evidence type="ECO:0000313" key="8">
    <source>
        <dbReference type="Proteomes" id="UP000242301"/>
    </source>
</evidence>